<evidence type="ECO:0000313" key="1">
    <source>
        <dbReference type="EMBL" id="MBK3517354.1"/>
    </source>
</evidence>
<dbReference type="InterPro" id="IPR050682">
    <property type="entry name" value="ModA/WtpA"/>
</dbReference>
<sequence>MPLTKYFLTLSIGLLIFSGGCRNNRPKKVKKLVDAPKELIIYCENTMLNMVVDLKYTFEQENNCKVIIQNDCSKNLMGSINYSSKGDIYIPSSGHSFKDFYKNTGFHLSDSLFLGYNHLVYMVKKGNPKKFSGNTAPLMLKGKYAVIIANPETSSLGHETKLFLEKQRAYNKVFESVVALTSDSKGLVKGLKGDQADVALNWKSNINVNGNSDHIQVIHPQSPYNNAIPMYAAVISSSTEPSLAKAFLHLASEELSEAKLSHYGFSKRPSIIF</sequence>
<gene>
    <name evidence="1" type="ORF">JIV24_08385</name>
</gene>
<dbReference type="Proteomes" id="UP000605676">
    <property type="component" value="Unassembled WGS sequence"/>
</dbReference>
<comment type="caution">
    <text evidence="1">The sequence shown here is derived from an EMBL/GenBank/DDBJ whole genome shotgun (WGS) entry which is preliminary data.</text>
</comment>
<dbReference type="PANTHER" id="PTHR30632">
    <property type="entry name" value="MOLYBDATE-BINDING PERIPLASMIC PROTEIN"/>
    <property type="match status" value="1"/>
</dbReference>
<dbReference type="Pfam" id="PF13531">
    <property type="entry name" value="SBP_bac_11"/>
    <property type="match status" value="1"/>
</dbReference>
<accession>A0ABS1HJJ4</accession>
<dbReference type="RefSeq" id="WP_200464584.1">
    <property type="nucleotide sequence ID" value="NZ_JAENRR010000015.1"/>
</dbReference>
<keyword evidence="2" id="KW-1185">Reference proteome</keyword>
<dbReference type="PANTHER" id="PTHR30632:SF0">
    <property type="entry name" value="SULFATE-BINDING PROTEIN"/>
    <property type="match status" value="1"/>
</dbReference>
<protein>
    <submittedName>
        <fullName evidence="1">Substrate-binding domain-containing protein</fullName>
    </submittedName>
</protein>
<reference evidence="1 2" key="1">
    <citation type="submission" date="2021-01" db="EMBL/GenBank/DDBJ databases">
        <title>Carboxyliciviraga sp.nov., isolated from coastal sediments.</title>
        <authorList>
            <person name="Lu D."/>
            <person name="Zhang T."/>
        </authorList>
    </citation>
    <scope>NUCLEOTIDE SEQUENCE [LARGE SCALE GENOMIC DNA]</scope>
    <source>
        <strain evidence="1 2">N1Y132</strain>
    </source>
</reference>
<evidence type="ECO:0000313" key="2">
    <source>
        <dbReference type="Proteomes" id="UP000605676"/>
    </source>
</evidence>
<dbReference type="PROSITE" id="PS51257">
    <property type="entry name" value="PROKAR_LIPOPROTEIN"/>
    <property type="match status" value="1"/>
</dbReference>
<organism evidence="1 2">
    <name type="scientific">Carboxylicivirga marina</name>
    <dbReference type="NCBI Taxonomy" id="2800988"/>
    <lineage>
        <taxon>Bacteria</taxon>
        <taxon>Pseudomonadati</taxon>
        <taxon>Bacteroidota</taxon>
        <taxon>Bacteroidia</taxon>
        <taxon>Marinilabiliales</taxon>
        <taxon>Marinilabiliaceae</taxon>
        <taxon>Carboxylicivirga</taxon>
    </lineage>
</organism>
<dbReference type="SUPFAM" id="SSF53850">
    <property type="entry name" value="Periplasmic binding protein-like II"/>
    <property type="match status" value="1"/>
</dbReference>
<name>A0ABS1HJJ4_9BACT</name>
<proteinExistence type="predicted"/>
<dbReference type="Gene3D" id="3.40.190.10">
    <property type="entry name" value="Periplasmic binding protein-like II"/>
    <property type="match status" value="2"/>
</dbReference>
<dbReference type="EMBL" id="JAENRR010000015">
    <property type="protein sequence ID" value="MBK3517354.1"/>
    <property type="molecule type" value="Genomic_DNA"/>
</dbReference>